<dbReference type="OrthoDB" id="1062at2"/>
<evidence type="ECO:0000259" key="6">
    <source>
        <dbReference type="PROSITE" id="PS50111"/>
    </source>
</evidence>
<dbReference type="AlphaFoldDB" id="A0A162TC17"/>
<dbReference type="GO" id="GO:0016020">
    <property type="term" value="C:membrane"/>
    <property type="evidence" value="ECO:0007669"/>
    <property type="project" value="InterPro"/>
</dbReference>
<evidence type="ECO:0000259" key="7">
    <source>
        <dbReference type="PROSITE" id="PS50885"/>
    </source>
</evidence>
<dbReference type="InterPro" id="IPR003660">
    <property type="entry name" value="HAMP_dom"/>
</dbReference>
<dbReference type="RefSeq" id="WP_066621949.1">
    <property type="nucleotide sequence ID" value="NZ_FQXL01000023.1"/>
</dbReference>
<dbReference type="Gene3D" id="1.10.287.950">
    <property type="entry name" value="Methyl-accepting chemotaxis protein"/>
    <property type="match status" value="1"/>
</dbReference>
<keyword evidence="1 3" id="KW-0807">Transducer</keyword>
<feature type="domain" description="HAMP" evidence="7">
    <location>
        <begin position="209"/>
        <end position="262"/>
    </location>
</feature>
<dbReference type="GO" id="GO:0006935">
    <property type="term" value="P:chemotaxis"/>
    <property type="evidence" value="ECO:0007669"/>
    <property type="project" value="InterPro"/>
</dbReference>
<dbReference type="SMART" id="SM00283">
    <property type="entry name" value="MA"/>
    <property type="match status" value="1"/>
</dbReference>
<keyword evidence="5" id="KW-0472">Membrane</keyword>
<dbReference type="CDD" id="cd06225">
    <property type="entry name" value="HAMP"/>
    <property type="match status" value="1"/>
</dbReference>
<dbReference type="InterPro" id="IPR004089">
    <property type="entry name" value="MCPsignal_dom"/>
</dbReference>
<dbReference type="PANTHER" id="PTHR32089:SF112">
    <property type="entry name" value="LYSOZYME-LIKE PROTEIN-RELATED"/>
    <property type="match status" value="1"/>
</dbReference>
<evidence type="ECO:0000256" key="3">
    <source>
        <dbReference type="PROSITE-ProRule" id="PRU00284"/>
    </source>
</evidence>
<dbReference type="Pfam" id="PF05227">
    <property type="entry name" value="CHASE3"/>
    <property type="match status" value="1"/>
</dbReference>
<keyword evidence="4" id="KW-0175">Coiled coil</keyword>
<proteinExistence type="inferred from homology"/>
<dbReference type="PRINTS" id="PR00260">
    <property type="entry name" value="CHEMTRNSDUCR"/>
</dbReference>
<gene>
    <name evidence="8" type="primary">mcp4_5</name>
    <name evidence="8" type="ORF">CLMAG_22620</name>
</gene>
<dbReference type="PROSITE" id="PS50111">
    <property type="entry name" value="CHEMOTAXIS_TRANSDUC_2"/>
    <property type="match status" value="1"/>
</dbReference>
<dbReference type="SUPFAM" id="SSF58104">
    <property type="entry name" value="Methyl-accepting chemotaxis protein (MCP) signaling domain"/>
    <property type="match status" value="1"/>
</dbReference>
<evidence type="ECO:0000256" key="5">
    <source>
        <dbReference type="SAM" id="Phobius"/>
    </source>
</evidence>
<comment type="similarity">
    <text evidence="2">Belongs to the methyl-accepting chemotaxis (MCP) protein family.</text>
</comment>
<keyword evidence="5" id="KW-1133">Transmembrane helix</keyword>
<dbReference type="Proteomes" id="UP000076603">
    <property type="component" value="Unassembled WGS sequence"/>
</dbReference>
<accession>A0A162TC17</accession>
<feature type="transmembrane region" description="Helical" evidence="5">
    <location>
        <begin position="187"/>
        <end position="209"/>
    </location>
</feature>
<evidence type="ECO:0000313" key="8">
    <source>
        <dbReference type="EMBL" id="KZL92453.1"/>
    </source>
</evidence>
<evidence type="ECO:0000256" key="4">
    <source>
        <dbReference type="SAM" id="Coils"/>
    </source>
</evidence>
<comment type="caution">
    <text evidence="8">The sequence shown here is derived from an EMBL/GenBank/DDBJ whole genome shotgun (WGS) entry which is preliminary data.</text>
</comment>
<dbReference type="EMBL" id="LWAE01000002">
    <property type="protein sequence ID" value="KZL92453.1"/>
    <property type="molecule type" value="Genomic_DNA"/>
</dbReference>
<name>A0A162TC17_9CLOT</name>
<dbReference type="STRING" id="1121326.CLMAG_22620"/>
<dbReference type="GO" id="GO:0004888">
    <property type="term" value="F:transmembrane signaling receptor activity"/>
    <property type="evidence" value="ECO:0007669"/>
    <property type="project" value="InterPro"/>
</dbReference>
<evidence type="ECO:0000256" key="1">
    <source>
        <dbReference type="ARBA" id="ARBA00023224"/>
    </source>
</evidence>
<evidence type="ECO:0000256" key="2">
    <source>
        <dbReference type="ARBA" id="ARBA00029447"/>
    </source>
</evidence>
<keyword evidence="5" id="KW-0812">Transmembrane</keyword>
<sequence>MFKNARIRIKFLISFSVILMLMLVSTICAYYNFNHIETIENGIINGVVPLDRQIRKINTELISEETGIRGYIASNGDDRYLETYYTSRKNIDKEIKELQKYYDQYKDLASIIQNEQIPNIEVINKHFDSQIALVKAGKIATARDRIGDGKGYMDLCNHIQDKVNNEISKITNNALNNSKLANFQGKVIMGIIFLISFTISVIIAMFFSYKITTQINSSISCLEEIANGNLLIEPLKVDSRDEFGQLSNAINSMHNSVRNIVITIIDETENVNKALTISNADIHDLSIKLEDISATIEQLSAGMEETAASTEEINSSSSDFEAAVGTIANKAQEGAESADEISKKAIALKDSSYMLQEDANQTRINIKKVMDEALKKVKEVEKIKNLSDAILHISSQTNLLALNAAIESARAGEAGKGFSVVAEEIRKLAESSEETVKEIQSTISVVFEAVENLSKTSKHTLDYIETKVVKSYEESVLVGENYDKDAVYINALVSDLSATSEELLASIRTVVEAIDEISKANSEGANGTNNIAEKILKIKERAEEIKAETSLVKQSSDHLKNIVSKFKV</sequence>
<organism evidence="8 9">
    <name type="scientific">Clostridium magnum DSM 2767</name>
    <dbReference type="NCBI Taxonomy" id="1121326"/>
    <lineage>
        <taxon>Bacteria</taxon>
        <taxon>Bacillati</taxon>
        <taxon>Bacillota</taxon>
        <taxon>Clostridia</taxon>
        <taxon>Eubacteriales</taxon>
        <taxon>Clostridiaceae</taxon>
        <taxon>Clostridium</taxon>
    </lineage>
</organism>
<dbReference type="Pfam" id="PF00672">
    <property type="entry name" value="HAMP"/>
    <property type="match status" value="1"/>
</dbReference>
<feature type="domain" description="Methyl-accepting transducer" evidence="6">
    <location>
        <begin position="281"/>
        <end position="518"/>
    </location>
</feature>
<dbReference type="PATRIC" id="fig|1121326.3.peg.2259"/>
<feature type="transmembrane region" description="Helical" evidence="5">
    <location>
        <begin position="12"/>
        <end position="33"/>
    </location>
</feature>
<dbReference type="PROSITE" id="PS50885">
    <property type="entry name" value="HAMP"/>
    <property type="match status" value="1"/>
</dbReference>
<dbReference type="InterPro" id="IPR004090">
    <property type="entry name" value="Chemotax_Me-accpt_rcpt"/>
</dbReference>
<reference evidence="8 9" key="1">
    <citation type="submission" date="2016-04" db="EMBL/GenBank/DDBJ databases">
        <title>Genome sequence of Clostridium magnum DSM 2767.</title>
        <authorList>
            <person name="Poehlein A."/>
            <person name="Uhlig R."/>
            <person name="Fischer R."/>
            <person name="Bahl H."/>
            <person name="Daniel R."/>
        </authorList>
    </citation>
    <scope>NUCLEOTIDE SEQUENCE [LARGE SCALE GENOMIC DNA]</scope>
    <source>
        <strain evidence="8 9">DSM 2767</strain>
    </source>
</reference>
<dbReference type="Pfam" id="PF00015">
    <property type="entry name" value="MCPsignal"/>
    <property type="match status" value="1"/>
</dbReference>
<dbReference type="InterPro" id="IPR007891">
    <property type="entry name" value="CHASE3"/>
</dbReference>
<feature type="coiled-coil region" evidence="4">
    <location>
        <begin position="88"/>
        <end position="115"/>
    </location>
</feature>
<keyword evidence="9" id="KW-1185">Reference proteome</keyword>
<dbReference type="PANTHER" id="PTHR32089">
    <property type="entry name" value="METHYL-ACCEPTING CHEMOTAXIS PROTEIN MCPB"/>
    <property type="match status" value="1"/>
</dbReference>
<evidence type="ECO:0000313" key="9">
    <source>
        <dbReference type="Proteomes" id="UP000076603"/>
    </source>
</evidence>
<dbReference type="GO" id="GO:0007165">
    <property type="term" value="P:signal transduction"/>
    <property type="evidence" value="ECO:0007669"/>
    <property type="project" value="UniProtKB-KW"/>
</dbReference>
<protein>
    <submittedName>
        <fullName evidence="8">Methyl-accepting chemotaxis protein 4</fullName>
    </submittedName>
</protein>